<dbReference type="EMBL" id="CM044703">
    <property type="protein sequence ID" value="KAI5674231.1"/>
    <property type="molecule type" value="Genomic_DNA"/>
</dbReference>
<evidence type="ECO:0000313" key="1">
    <source>
        <dbReference type="EMBL" id="KAI5674231.1"/>
    </source>
</evidence>
<proteinExistence type="predicted"/>
<comment type="caution">
    <text evidence="1">The sequence shown here is derived from an EMBL/GenBank/DDBJ whole genome shotgun (WGS) entry which is preliminary data.</text>
</comment>
<keyword evidence="2" id="KW-1185">Reference proteome</keyword>
<organism evidence="1 2">
    <name type="scientific">Catharanthus roseus</name>
    <name type="common">Madagascar periwinkle</name>
    <name type="synonym">Vinca rosea</name>
    <dbReference type="NCBI Taxonomy" id="4058"/>
    <lineage>
        <taxon>Eukaryota</taxon>
        <taxon>Viridiplantae</taxon>
        <taxon>Streptophyta</taxon>
        <taxon>Embryophyta</taxon>
        <taxon>Tracheophyta</taxon>
        <taxon>Spermatophyta</taxon>
        <taxon>Magnoliopsida</taxon>
        <taxon>eudicotyledons</taxon>
        <taxon>Gunneridae</taxon>
        <taxon>Pentapetalae</taxon>
        <taxon>asterids</taxon>
        <taxon>lamiids</taxon>
        <taxon>Gentianales</taxon>
        <taxon>Apocynaceae</taxon>
        <taxon>Rauvolfioideae</taxon>
        <taxon>Vinceae</taxon>
        <taxon>Catharanthinae</taxon>
        <taxon>Catharanthus</taxon>
    </lineage>
</organism>
<name>A0ACC0BNT0_CATRO</name>
<accession>A0ACC0BNT0</accession>
<protein>
    <submittedName>
        <fullName evidence="1">Uncharacterized protein</fullName>
    </submittedName>
</protein>
<gene>
    <name evidence="1" type="ORF">M9H77_14595</name>
</gene>
<dbReference type="Proteomes" id="UP001060085">
    <property type="component" value="Linkage Group LG03"/>
</dbReference>
<evidence type="ECO:0000313" key="2">
    <source>
        <dbReference type="Proteomes" id="UP001060085"/>
    </source>
</evidence>
<sequence length="110" mass="12768">MCRPVQRTAWMCRPGLVKRGRELEAATVPKQQHAETCQNLAQTNLQNKQPKLQKPQNHPSLILLLQAYINARQLGTFIRNCRISGMSMDQSEGRELCINWYPRRNRGIMH</sequence>
<reference evidence="2" key="1">
    <citation type="journal article" date="2023" name="Nat. Plants">
        <title>Single-cell RNA sequencing provides a high-resolution roadmap for understanding the multicellular compartmentation of specialized metabolism.</title>
        <authorList>
            <person name="Sun S."/>
            <person name="Shen X."/>
            <person name="Li Y."/>
            <person name="Li Y."/>
            <person name="Wang S."/>
            <person name="Li R."/>
            <person name="Zhang H."/>
            <person name="Shen G."/>
            <person name="Guo B."/>
            <person name="Wei J."/>
            <person name="Xu J."/>
            <person name="St-Pierre B."/>
            <person name="Chen S."/>
            <person name="Sun C."/>
        </authorList>
    </citation>
    <scope>NUCLEOTIDE SEQUENCE [LARGE SCALE GENOMIC DNA]</scope>
</reference>